<dbReference type="OrthoDB" id="79367at2759"/>
<feature type="compositionally biased region" description="Low complexity" evidence="2">
    <location>
        <begin position="339"/>
        <end position="352"/>
    </location>
</feature>
<evidence type="ECO:0000313" key="5">
    <source>
        <dbReference type="Proteomes" id="UP000794436"/>
    </source>
</evidence>
<feature type="region of interest" description="Disordered" evidence="2">
    <location>
        <begin position="154"/>
        <end position="173"/>
    </location>
</feature>
<evidence type="ECO:0000259" key="3">
    <source>
        <dbReference type="PROSITE" id="PS50103"/>
    </source>
</evidence>
<reference evidence="4" key="1">
    <citation type="submission" date="2019-03" db="EMBL/GenBank/DDBJ databases">
        <title>Long read genome sequence of the mycoparasitic Pythium oligandrum ATCC 38472 isolated from sugarbeet rhizosphere.</title>
        <authorList>
            <person name="Gaulin E."/>
        </authorList>
    </citation>
    <scope>NUCLEOTIDE SEQUENCE</scope>
    <source>
        <strain evidence="4">ATCC 38472_TT</strain>
    </source>
</reference>
<dbReference type="InterPro" id="IPR006569">
    <property type="entry name" value="CID_dom"/>
</dbReference>
<dbReference type="AlphaFoldDB" id="A0A8K1CJU8"/>
<gene>
    <name evidence="4" type="ORF">Poli38472_009051</name>
</gene>
<sequence length="375" mass="40442">MGGRSASNAAWEGHAELQRALEGLATAKGVSANRVKAVATAACQYTKDYKRVVHDVEVFLWKAEPEHRLAGLYAMDAIMRQSQGKLRAKDPFVKRFLLHMNHTISAVKKLPADQQINISHVFEEWQTRGYYTSEEIEEAGGYMYSMNNPERLKDTQQSASALKASPTHSDAASKEKLASLLSIIKKQKELHETGQQDSTNFPAGNCRFGDRCSFAHGEEDLDKLAVGKRRPSPHGSYDSRWQADDSGASAPASGYNYLASAYGGNYQGYSGPNGGQGGSNYNTSYAMPSQDSHVGNVQYTSYASSTSQPSTSGGSVTTESRPATSANGPGIPSPATIQPPRATPAAPVAPSTRVKDDDDVEASGPEFTLQYDDDD</sequence>
<keyword evidence="1" id="KW-0479">Metal-binding</keyword>
<feature type="region of interest" description="Disordered" evidence="2">
    <location>
        <begin position="223"/>
        <end position="248"/>
    </location>
</feature>
<keyword evidence="1" id="KW-0862">Zinc</keyword>
<accession>A0A8K1CJU8</accession>
<feature type="compositionally biased region" description="Low complexity" evidence="2">
    <location>
        <begin position="301"/>
        <end position="318"/>
    </location>
</feature>
<proteinExistence type="predicted"/>
<evidence type="ECO:0000256" key="2">
    <source>
        <dbReference type="SAM" id="MobiDB-lite"/>
    </source>
</evidence>
<dbReference type="SUPFAM" id="SSF48464">
    <property type="entry name" value="ENTH/VHS domain"/>
    <property type="match status" value="1"/>
</dbReference>
<dbReference type="Pfam" id="PF00642">
    <property type="entry name" value="zf-CCCH"/>
    <property type="match status" value="1"/>
</dbReference>
<organism evidence="4 5">
    <name type="scientific">Pythium oligandrum</name>
    <name type="common">Mycoparasitic fungus</name>
    <dbReference type="NCBI Taxonomy" id="41045"/>
    <lineage>
        <taxon>Eukaryota</taxon>
        <taxon>Sar</taxon>
        <taxon>Stramenopiles</taxon>
        <taxon>Oomycota</taxon>
        <taxon>Peronosporomycetes</taxon>
        <taxon>Pythiales</taxon>
        <taxon>Pythiaceae</taxon>
        <taxon>Pythium</taxon>
    </lineage>
</organism>
<feature type="compositionally biased region" description="Polar residues" evidence="2">
    <location>
        <begin position="155"/>
        <end position="170"/>
    </location>
</feature>
<evidence type="ECO:0000256" key="1">
    <source>
        <dbReference type="PROSITE-ProRule" id="PRU00723"/>
    </source>
</evidence>
<dbReference type="SMART" id="SM00582">
    <property type="entry name" value="RPR"/>
    <property type="match status" value="1"/>
</dbReference>
<keyword evidence="1" id="KW-0863">Zinc-finger</keyword>
<feature type="domain" description="C3H1-type" evidence="3">
    <location>
        <begin position="192"/>
        <end position="219"/>
    </location>
</feature>
<dbReference type="InterPro" id="IPR000571">
    <property type="entry name" value="Znf_CCCH"/>
</dbReference>
<dbReference type="EMBL" id="SPLM01000038">
    <property type="protein sequence ID" value="TMW64884.1"/>
    <property type="molecule type" value="Genomic_DNA"/>
</dbReference>
<dbReference type="Pfam" id="PF04818">
    <property type="entry name" value="CID"/>
    <property type="match status" value="1"/>
</dbReference>
<evidence type="ECO:0000313" key="4">
    <source>
        <dbReference type="EMBL" id="TMW64884.1"/>
    </source>
</evidence>
<keyword evidence="5" id="KW-1185">Reference proteome</keyword>
<dbReference type="Gene3D" id="4.10.1000.10">
    <property type="entry name" value="Zinc finger, CCCH-type"/>
    <property type="match status" value="1"/>
</dbReference>
<dbReference type="Proteomes" id="UP000794436">
    <property type="component" value="Unassembled WGS sequence"/>
</dbReference>
<dbReference type="GO" id="GO:0008270">
    <property type="term" value="F:zinc ion binding"/>
    <property type="evidence" value="ECO:0007669"/>
    <property type="project" value="UniProtKB-KW"/>
</dbReference>
<protein>
    <recommendedName>
        <fullName evidence="3">C3H1-type domain-containing protein</fullName>
    </recommendedName>
</protein>
<feature type="zinc finger region" description="C3H1-type" evidence="1">
    <location>
        <begin position="192"/>
        <end position="219"/>
    </location>
</feature>
<dbReference type="Gene3D" id="1.25.40.90">
    <property type="match status" value="1"/>
</dbReference>
<comment type="caution">
    <text evidence="4">The sequence shown here is derived from an EMBL/GenBank/DDBJ whole genome shotgun (WGS) entry which is preliminary data.</text>
</comment>
<dbReference type="InterPro" id="IPR008942">
    <property type="entry name" value="ENTH_VHS"/>
</dbReference>
<name>A0A8K1CJU8_PYTOL</name>
<dbReference type="PROSITE" id="PS50103">
    <property type="entry name" value="ZF_C3H1"/>
    <property type="match status" value="1"/>
</dbReference>
<feature type="region of interest" description="Disordered" evidence="2">
    <location>
        <begin position="301"/>
        <end position="375"/>
    </location>
</feature>